<evidence type="ECO:0000313" key="1">
    <source>
        <dbReference type="EMBL" id="RDX82414.1"/>
    </source>
</evidence>
<dbReference type="Proteomes" id="UP000257109">
    <property type="component" value="Unassembled WGS sequence"/>
</dbReference>
<reference evidence="1" key="1">
    <citation type="submission" date="2018-05" db="EMBL/GenBank/DDBJ databases">
        <title>Draft genome of Mucuna pruriens seed.</title>
        <authorList>
            <person name="Nnadi N.E."/>
            <person name="Vos R."/>
            <person name="Hasami M.H."/>
            <person name="Devisetty U.K."/>
            <person name="Aguiy J.C."/>
        </authorList>
    </citation>
    <scope>NUCLEOTIDE SEQUENCE [LARGE SCALE GENOMIC DNA]</scope>
    <source>
        <strain evidence="1">JCA_2017</strain>
    </source>
</reference>
<organism evidence="1 2">
    <name type="scientific">Mucuna pruriens</name>
    <name type="common">Velvet bean</name>
    <name type="synonym">Dolichos pruriens</name>
    <dbReference type="NCBI Taxonomy" id="157652"/>
    <lineage>
        <taxon>Eukaryota</taxon>
        <taxon>Viridiplantae</taxon>
        <taxon>Streptophyta</taxon>
        <taxon>Embryophyta</taxon>
        <taxon>Tracheophyta</taxon>
        <taxon>Spermatophyta</taxon>
        <taxon>Magnoliopsida</taxon>
        <taxon>eudicotyledons</taxon>
        <taxon>Gunneridae</taxon>
        <taxon>Pentapetalae</taxon>
        <taxon>rosids</taxon>
        <taxon>fabids</taxon>
        <taxon>Fabales</taxon>
        <taxon>Fabaceae</taxon>
        <taxon>Papilionoideae</taxon>
        <taxon>50 kb inversion clade</taxon>
        <taxon>NPAAA clade</taxon>
        <taxon>indigoferoid/millettioid clade</taxon>
        <taxon>Phaseoleae</taxon>
        <taxon>Mucuna</taxon>
    </lineage>
</organism>
<proteinExistence type="predicted"/>
<evidence type="ECO:0000313" key="2">
    <source>
        <dbReference type="Proteomes" id="UP000257109"/>
    </source>
</evidence>
<feature type="non-terminal residue" evidence="1">
    <location>
        <position position="1"/>
    </location>
</feature>
<dbReference type="EMBL" id="QJKJ01007643">
    <property type="protein sequence ID" value="RDX82414.1"/>
    <property type="molecule type" value="Genomic_DNA"/>
</dbReference>
<protein>
    <submittedName>
        <fullName evidence="1">Uncharacterized protein</fullName>
    </submittedName>
</protein>
<name>A0A371FVR0_MUCPR</name>
<keyword evidence="2" id="KW-1185">Reference proteome</keyword>
<accession>A0A371FVR0</accession>
<gene>
    <name evidence="1" type="ORF">CR513_36788</name>
</gene>
<comment type="caution">
    <text evidence="1">The sequence shown here is derived from an EMBL/GenBank/DDBJ whole genome shotgun (WGS) entry which is preliminary data.</text>
</comment>
<sequence length="156" mass="17575">MTRDRLKRIQEEVQHGLAMLKGQGGPKKAKFCAMYPTARWALFRATNSLSAMRRVALGRDWSDMDSAKPYLTWSQLNTDKCNRVELTRFWTKMQETGGLNGIQTQGVNSMNLSFTTIAMVEQRWFTSVSQGAEDQVHQSAMASQAVPSTNLQPLSQ</sequence>
<dbReference type="AlphaFoldDB" id="A0A371FVR0"/>